<dbReference type="InterPro" id="IPR005184">
    <property type="entry name" value="DUF306_Meta_HslJ"/>
</dbReference>
<accession>A0A916YUW4</accession>
<keyword evidence="3" id="KW-1185">Reference proteome</keyword>
<protein>
    <recommendedName>
        <fullName evidence="1">DUF306 domain-containing protein</fullName>
    </recommendedName>
</protein>
<dbReference type="Gene3D" id="2.40.128.270">
    <property type="match status" value="1"/>
</dbReference>
<name>A0A916YUW4_9SPHN</name>
<evidence type="ECO:0000259" key="1">
    <source>
        <dbReference type="Pfam" id="PF03724"/>
    </source>
</evidence>
<dbReference type="Pfam" id="PF03724">
    <property type="entry name" value="META"/>
    <property type="match status" value="1"/>
</dbReference>
<reference evidence="2" key="2">
    <citation type="submission" date="2020-09" db="EMBL/GenBank/DDBJ databases">
        <authorList>
            <person name="Sun Q."/>
            <person name="Zhou Y."/>
        </authorList>
    </citation>
    <scope>NUCLEOTIDE SEQUENCE</scope>
    <source>
        <strain evidence="2">CGMCC 1.15360</strain>
    </source>
</reference>
<reference evidence="2" key="1">
    <citation type="journal article" date="2014" name="Int. J. Syst. Evol. Microbiol.">
        <title>Complete genome sequence of Corynebacterium casei LMG S-19264T (=DSM 44701T), isolated from a smear-ripened cheese.</title>
        <authorList>
            <consortium name="US DOE Joint Genome Institute (JGI-PGF)"/>
            <person name="Walter F."/>
            <person name="Albersmeier A."/>
            <person name="Kalinowski J."/>
            <person name="Ruckert C."/>
        </authorList>
    </citation>
    <scope>NUCLEOTIDE SEQUENCE</scope>
    <source>
        <strain evidence="2">CGMCC 1.15360</strain>
    </source>
</reference>
<evidence type="ECO:0000313" key="2">
    <source>
        <dbReference type="EMBL" id="GGD62311.1"/>
    </source>
</evidence>
<gene>
    <name evidence="2" type="ORF">GCM10010990_09650</name>
</gene>
<sequence length="136" mass="14579">MVALSGCASISGKPSHPLARQTWELREIHTANKRPVTLTAEQASRHTLRFGRENAVSLKLDCNNGTADWSAGDAIEGKGILTIGPVAATRALCPPPSFGEELAADLPQASAYILSDKGDKLSIVTRHVLFRFKKAD</sequence>
<feature type="domain" description="DUF306" evidence="1">
    <location>
        <begin position="17"/>
        <end position="124"/>
    </location>
</feature>
<proteinExistence type="predicted"/>
<dbReference type="AlphaFoldDB" id="A0A916YUW4"/>
<dbReference type="EMBL" id="BMIP01000002">
    <property type="protein sequence ID" value="GGD62311.1"/>
    <property type="molecule type" value="Genomic_DNA"/>
</dbReference>
<evidence type="ECO:0000313" key="3">
    <source>
        <dbReference type="Proteomes" id="UP000612349"/>
    </source>
</evidence>
<organism evidence="2 3">
    <name type="scientific">Croceicoccus mobilis</name>
    <dbReference type="NCBI Taxonomy" id="1703339"/>
    <lineage>
        <taxon>Bacteria</taxon>
        <taxon>Pseudomonadati</taxon>
        <taxon>Pseudomonadota</taxon>
        <taxon>Alphaproteobacteria</taxon>
        <taxon>Sphingomonadales</taxon>
        <taxon>Erythrobacteraceae</taxon>
        <taxon>Croceicoccus</taxon>
    </lineage>
</organism>
<dbReference type="InterPro" id="IPR038670">
    <property type="entry name" value="HslJ-like_sf"/>
</dbReference>
<comment type="caution">
    <text evidence="2">The sequence shown here is derived from an EMBL/GenBank/DDBJ whole genome shotgun (WGS) entry which is preliminary data.</text>
</comment>
<dbReference type="Proteomes" id="UP000612349">
    <property type="component" value="Unassembled WGS sequence"/>
</dbReference>